<proteinExistence type="predicted"/>
<evidence type="ECO:0000313" key="2">
    <source>
        <dbReference type="Proteomes" id="UP001161406"/>
    </source>
</evidence>
<keyword evidence="2" id="KW-1185">Reference proteome</keyword>
<organism evidence="1 2">
    <name type="scientific">Devosia yakushimensis</name>
    <dbReference type="NCBI Taxonomy" id="470028"/>
    <lineage>
        <taxon>Bacteria</taxon>
        <taxon>Pseudomonadati</taxon>
        <taxon>Pseudomonadota</taxon>
        <taxon>Alphaproteobacteria</taxon>
        <taxon>Hyphomicrobiales</taxon>
        <taxon>Devosiaceae</taxon>
        <taxon>Devosia</taxon>
    </lineage>
</organism>
<evidence type="ECO:0000313" key="1">
    <source>
        <dbReference type="EMBL" id="GLQ11398.1"/>
    </source>
</evidence>
<protein>
    <recommendedName>
        <fullName evidence="3">Flp pilus-assembly TadG-like N-terminal domain-containing protein</fullName>
    </recommendedName>
</protein>
<gene>
    <name evidence="1" type="ORF">GCM10007913_33300</name>
</gene>
<comment type="caution">
    <text evidence="1">The sequence shown here is derived from an EMBL/GenBank/DDBJ whole genome shotgun (WGS) entry which is preliminary data.</text>
</comment>
<sequence length="115" mass="12731">MLLLTGMLAYGIYFGAANSLQQLTADAARTAIAGLNETERNRLVETYLDNNADGYMLIDSAHLTFDIRDDTSDPTQYLVTLHYDASELPIWNLYVPLPLPNAQMAYSSTIRKGGI</sequence>
<evidence type="ECO:0008006" key="3">
    <source>
        <dbReference type="Google" id="ProtNLM"/>
    </source>
</evidence>
<dbReference type="EMBL" id="BSNG01000001">
    <property type="protein sequence ID" value="GLQ11398.1"/>
    <property type="molecule type" value="Genomic_DNA"/>
</dbReference>
<reference evidence="1" key="1">
    <citation type="journal article" date="2014" name="Int. J. Syst. Evol. Microbiol.">
        <title>Complete genome of a new Firmicutes species belonging to the dominant human colonic microbiota ('Ruminococcus bicirculans') reveals two chromosomes and a selective capacity to utilize plant glucans.</title>
        <authorList>
            <consortium name="NISC Comparative Sequencing Program"/>
            <person name="Wegmann U."/>
            <person name="Louis P."/>
            <person name="Goesmann A."/>
            <person name="Henrissat B."/>
            <person name="Duncan S.H."/>
            <person name="Flint H.J."/>
        </authorList>
    </citation>
    <scope>NUCLEOTIDE SEQUENCE</scope>
    <source>
        <strain evidence="1">NBRC 103855</strain>
    </source>
</reference>
<reference evidence="1" key="2">
    <citation type="submission" date="2023-01" db="EMBL/GenBank/DDBJ databases">
        <title>Draft genome sequence of Devosia yakushimensis strain NBRC 103855.</title>
        <authorList>
            <person name="Sun Q."/>
            <person name="Mori K."/>
        </authorList>
    </citation>
    <scope>NUCLEOTIDE SEQUENCE</scope>
    <source>
        <strain evidence="1">NBRC 103855</strain>
    </source>
</reference>
<accession>A0ABQ5UIF5</accession>
<name>A0ABQ5UIF5_9HYPH</name>
<dbReference type="Proteomes" id="UP001161406">
    <property type="component" value="Unassembled WGS sequence"/>
</dbReference>